<dbReference type="AlphaFoldDB" id="A0A4R2GV56"/>
<organism evidence="2 3">
    <name type="scientific">Kribbella steppae</name>
    <dbReference type="NCBI Taxonomy" id="2512223"/>
    <lineage>
        <taxon>Bacteria</taxon>
        <taxon>Bacillati</taxon>
        <taxon>Actinomycetota</taxon>
        <taxon>Actinomycetes</taxon>
        <taxon>Propionibacteriales</taxon>
        <taxon>Kribbellaceae</taxon>
        <taxon>Kribbella</taxon>
    </lineage>
</organism>
<gene>
    <name evidence="2" type="ORF">EV652_12457</name>
</gene>
<reference evidence="2 3" key="1">
    <citation type="journal article" date="2015" name="Stand. Genomic Sci.">
        <title>Genomic Encyclopedia of Bacterial and Archaeal Type Strains, Phase III: the genomes of soil and plant-associated and newly described type strains.</title>
        <authorList>
            <person name="Whitman W.B."/>
            <person name="Woyke T."/>
            <person name="Klenk H.P."/>
            <person name="Zhou Y."/>
            <person name="Lilburn T.G."/>
            <person name="Beck B.J."/>
            <person name="De Vos P."/>
            <person name="Vandamme P."/>
            <person name="Eisen J.A."/>
            <person name="Garrity G."/>
            <person name="Hugenholtz P."/>
            <person name="Kyrpides N.C."/>
        </authorList>
    </citation>
    <scope>NUCLEOTIDE SEQUENCE [LARGE SCALE GENOMIC DNA]</scope>
    <source>
        <strain evidence="2 3">VKM Ac-2572</strain>
    </source>
</reference>
<dbReference type="OrthoDB" id="3254362at2"/>
<feature type="compositionally biased region" description="Basic and acidic residues" evidence="1">
    <location>
        <begin position="1"/>
        <end position="15"/>
    </location>
</feature>
<evidence type="ECO:0000313" key="2">
    <source>
        <dbReference type="EMBL" id="TCO14365.1"/>
    </source>
</evidence>
<feature type="region of interest" description="Disordered" evidence="1">
    <location>
        <begin position="1"/>
        <end position="25"/>
    </location>
</feature>
<evidence type="ECO:0000256" key="1">
    <source>
        <dbReference type="SAM" id="MobiDB-lite"/>
    </source>
</evidence>
<evidence type="ECO:0000313" key="3">
    <source>
        <dbReference type="Proteomes" id="UP000294508"/>
    </source>
</evidence>
<sequence length="142" mass="15549">MDSEPSWREKRREASAAHAAALEQRKASETAQARALLADFVQTMKARGVAPEPLRATVTGSSASYRTNITGWYLRRNRSLAVDPDGNFYILGTQTSVKSRLVGVRLLPSDPPLTVGLGARDGESMPLRQLLSLRLEDVDNPT</sequence>
<name>A0A4R2GV56_9ACTN</name>
<protein>
    <submittedName>
        <fullName evidence="2">Uncharacterized protein</fullName>
    </submittedName>
</protein>
<accession>A0A4R2GV56</accession>
<dbReference type="Proteomes" id="UP000294508">
    <property type="component" value="Unassembled WGS sequence"/>
</dbReference>
<proteinExistence type="predicted"/>
<keyword evidence="3" id="KW-1185">Reference proteome</keyword>
<dbReference type="EMBL" id="SLWN01000024">
    <property type="protein sequence ID" value="TCO14365.1"/>
    <property type="molecule type" value="Genomic_DNA"/>
</dbReference>
<dbReference type="RefSeq" id="WP_132216481.1">
    <property type="nucleotide sequence ID" value="NZ_SLWN01000024.1"/>
</dbReference>
<comment type="caution">
    <text evidence="2">The sequence shown here is derived from an EMBL/GenBank/DDBJ whole genome shotgun (WGS) entry which is preliminary data.</text>
</comment>